<sequence length="78" mass="8119">MPPIPIVLALLIMIGPASGAIVEFSEEPELVGKLISRVHDLRATEGAVRELNAAFAPGEVASVSGVFVYPPGSPDRVP</sequence>
<dbReference type="Proteomes" id="UP000619545">
    <property type="component" value="Unassembled WGS sequence"/>
</dbReference>
<organism evidence="1 2">
    <name type="scientific">Methanopyrus kandleri</name>
    <dbReference type="NCBI Taxonomy" id="2320"/>
    <lineage>
        <taxon>Archaea</taxon>
        <taxon>Methanobacteriati</taxon>
        <taxon>Methanobacteriota</taxon>
        <taxon>Methanomada group</taxon>
        <taxon>Methanopyri</taxon>
        <taxon>Methanopyrales</taxon>
        <taxon>Methanopyraceae</taxon>
        <taxon>Methanopyrus</taxon>
    </lineage>
</organism>
<dbReference type="GeneID" id="1477220"/>
<dbReference type="AlphaFoldDB" id="A0A832WA56"/>
<accession>A0A832WA56</accession>
<comment type="caution">
    <text evidence="1">The sequence shown here is derived from an EMBL/GenBank/DDBJ whole genome shotgun (WGS) entry which is preliminary data.</text>
</comment>
<evidence type="ECO:0000313" key="1">
    <source>
        <dbReference type="EMBL" id="HII69753.1"/>
    </source>
</evidence>
<dbReference type="EMBL" id="DUJS01000001">
    <property type="protein sequence ID" value="HII69753.1"/>
    <property type="molecule type" value="Genomic_DNA"/>
</dbReference>
<proteinExistence type="predicted"/>
<gene>
    <name evidence="1" type="ORF">HA336_00790</name>
</gene>
<dbReference type="RefSeq" id="WP_011019487.1">
    <property type="nucleotide sequence ID" value="NZ_DUJS01000001.1"/>
</dbReference>
<reference evidence="1" key="1">
    <citation type="journal article" date="2020" name="bioRxiv">
        <title>A rank-normalized archaeal taxonomy based on genome phylogeny resolves widespread incomplete and uneven classifications.</title>
        <authorList>
            <person name="Rinke C."/>
            <person name="Chuvochina M."/>
            <person name="Mussig A.J."/>
            <person name="Chaumeil P.-A."/>
            <person name="Waite D.W."/>
            <person name="Whitman W.B."/>
            <person name="Parks D.H."/>
            <person name="Hugenholtz P."/>
        </authorList>
    </citation>
    <scope>NUCLEOTIDE SEQUENCE</scope>
    <source>
        <strain evidence="1">UBA8853</strain>
    </source>
</reference>
<protein>
    <submittedName>
        <fullName evidence="1">Uncharacterized protein</fullName>
    </submittedName>
</protein>
<name>A0A832WA56_9EURY</name>
<evidence type="ECO:0000313" key="2">
    <source>
        <dbReference type="Proteomes" id="UP000619545"/>
    </source>
</evidence>